<dbReference type="RefSeq" id="WP_237870131.1">
    <property type="nucleotide sequence ID" value="NZ_JAKLTR010000003.1"/>
</dbReference>
<evidence type="ECO:0000256" key="6">
    <source>
        <dbReference type="ARBA" id="ARBA00022882"/>
    </source>
</evidence>
<dbReference type="EMBL" id="JAKLTR010000003">
    <property type="protein sequence ID" value="MCG2614074.1"/>
    <property type="molecule type" value="Genomic_DNA"/>
</dbReference>
<evidence type="ECO:0000256" key="12">
    <source>
        <dbReference type="SAM" id="Phobius"/>
    </source>
</evidence>
<feature type="transmembrane region" description="Helical" evidence="12">
    <location>
        <begin position="87"/>
        <end position="111"/>
    </location>
</feature>
<dbReference type="Gene3D" id="1.20.120.350">
    <property type="entry name" value="Voltage-gated potassium channels. Chain C"/>
    <property type="match status" value="1"/>
</dbReference>
<proteinExistence type="predicted"/>
<dbReference type="PRINTS" id="PR00169">
    <property type="entry name" value="KCHANNEL"/>
</dbReference>
<organism evidence="14 15">
    <name type="scientific">Terrimonas ginsenosidimutans</name>
    <dbReference type="NCBI Taxonomy" id="2908004"/>
    <lineage>
        <taxon>Bacteria</taxon>
        <taxon>Pseudomonadati</taxon>
        <taxon>Bacteroidota</taxon>
        <taxon>Chitinophagia</taxon>
        <taxon>Chitinophagales</taxon>
        <taxon>Chitinophagaceae</taxon>
        <taxon>Terrimonas</taxon>
    </lineage>
</organism>
<protein>
    <submittedName>
        <fullName evidence="14">Ion transporter</fullName>
    </submittedName>
</protein>
<evidence type="ECO:0000313" key="14">
    <source>
        <dbReference type="EMBL" id="MCG2614074.1"/>
    </source>
</evidence>
<comment type="caution">
    <text evidence="14">The sequence shown here is derived from an EMBL/GenBank/DDBJ whole genome shotgun (WGS) entry which is preliminary data.</text>
</comment>
<feature type="transmembrane region" description="Helical" evidence="12">
    <location>
        <begin position="211"/>
        <end position="232"/>
    </location>
</feature>
<evidence type="ECO:0000256" key="9">
    <source>
        <dbReference type="ARBA" id="ARBA00023065"/>
    </source>
</evidence>
<evidence type="ECO:0000256" key="2">
    <source>
        <dbReference type="ARBA" id="ARBA00022448"/>
    </source>
</evidence>
<keyword evidence="4 12" id="KW-0812">Transmembrane</keyword>
<dbReference type="InterPro" id="IPR005821">
    <property type="entry name" value="Ion_trans_dom"/>
</dbReference>
<sequence>MAETRKDWRTRLHETIYEANTTAGKMFDLALLIVILASIVVVMLDSVPSIHQRYGDTLFIWEWVFSILFTLEYILRLISIRRPWRYVFSFLGMVDLIALIPSYLSIFFAGAQSLLVFRALRLLRVFRIFKLGHFISEIHFLKQALKGSVRKISIFLLTVLTIAVIIGSIMYLVEKRQNGFNSIPESVYWAIVTITTVGYGDISPITPFGKLLASLVMLIGYSIIAVPTGIITHDLAIAFRGKTALAESCPNCGFEEHDTDALYCKRCGSSLEVSAARPGGD</sequence>
<name>A0ABS9KP16_9BACT</name>
<feature type="transmembrane region" description="Helical" evidence="12">
    <location>
        <begin position="152"/>
        <end position="174"/>
    </location>
</feature>
<evidence type="ECO:0000313" key="15">
    <source>
        <dbReference type="Proteomes" id="UP001165367"/>
    </source>
</evidence>
<keyword evidence="2" id="KW-0813">Transport</keyword>
<keyword evidence="7" id="KW-0630">Potassium</keyword>
<evidence type="ECO:0000256" key="7">
    <source>
        <dbReference type="ARBA" id="ARBA00022958"/>
    </source>
</evidence>
<evidence type="ECO:0000256" key="8">
    <source>
        <dbReference type="ARBA" id="ARBA00022989"/>
    </source>
</evidence>
<keyword evidence="8 12" id="KW-1133">Transmembrane helix</keyword>
<keyword evidence="15" id="KW-1185">Reference proteome</keyword>
<dbReference type="InterPro" id="IPR028325">
    <property type="entry name" value="VG_K_chnl"/>
</dbReference>
<keyword evidence="10 12" id="KW-0472">Membrane</keyword>
<feature type="domain" description="Ion transport" evidence="13">
    <location>
        <begin position="25"/>
        <end position="235"/>
    </location>
</feature>
<dbReference type="InterPro" id="IPR027359">
    <property type="entry name" value="Volt_channel_dom_sf"/>
</dbReference>
<dbReference type="SUPFAM" id="SSF81324">
    <property type="entry name" value="Voltage-gated potassium channels"/>
    <property type="match status" value="1"/>
</dbReference>
<dbReference type="PANTHER" id="PTHR11537">
    <property type="entry name" value="VOLTAGE-GATED POTASSIUM CHANNEL"/>
    <property type="match status" value="1"/>
</dbReference>
<feature type="transmembrane region" description="Helical" evidence="12">
    <location>
        <begin position="26"/>
        <end position="46"/>
    </location>
</feature>
<evidence type="ECO:0000256" key="4">
    <source>
        <dbReference type="ARBA" id="ARBA00022692"/>
    </source>
</evidence>
<keyword evidence="5" id="KW-0631">Potassium channel</keyword>
<keyword evidence="9" id="KW-0406">Ion transport</keyword>
<accession>A0ABS9KP16</accession>
<comment type="subcellular location">
    <subcellularLocation>
        <location evidence="1">Membrane</location>
        <topology evidence="1">Multi-pass membrane protein</topology>
    </subcellularLocation>
</comment>
<feature type="transmembrane region" description="Helical" evidence="12">
    <location>
        <begin position="58"/>
        <end position="75"/>
    </location>
</feature>
<evidence type="ECO:0000256" key="1">
    <source>
        <dbReference type="ARBA" id="ARBA00004141"/>
    </source>
</evidence>
<dbReference type="Gene3D" id="1.10.287.70">
    <property type="match status" value="1"/>
</dbReference>
<evidence type="ECO:0000256" key="3">
    <source>
        <dbReference type="ARBA" id="ARBA00022538"/>
    </source>
</evidence>
<gene>
    <name evidence="14" type="ORF">LZZ85_07265</name>
</gene>
<keyword evidence="6" id="KW-0851">Voltage-gated channel</keyword>
<feature type="transmembrane region" description="Helical" evidence="12">
    <location>
        <begin position="186"/>
        <end position="205"/>
    </location>
</feature>
<evidence type="ECO:0000259" key="13">
    <source>
        <dbReference type="Pfam" id="PF00520"/>
    </source>
</evidence>
<evidence type="ECO:0000256" key="5">
    <source>
        <dbReference type="ARBA" id="ARBA00022826"/>
    </source>
</evidence>
<dbReference type="Proteomes" id="UP001165367">
    <property type="component" value="Unassembled WGS sequence"/>
</dbReference>
<dbReference type="Pfam" id="PF00520">
    <property type="entry name" value="Ion_trans"/>
    <property type="match status" value="1"/>
</dbReference>
<evidence type="ECO:0000256" key="11">
    <source>
        <dbReference type="ARBA" id="ARBA00023303"/>
    </source>
</evidence>
<dbReference type="PANTHER" id="PTHR11537:SF254">
    <property type="entry name" value="POTASSIUM VOLTAGE-GATED CHANNEL PROTEIN SHAB"/>
    <property type="match status" value="1"/>
</dbReference>
<keyword evidence="11" id="KW-0407">Ion channel</keyword>
<evidence type="ECO:0000256" key="10">
    <source>
        <dbReference type="ARBA" id="ARBA00023136"/>
    </source>
</evidence>
<keyword evidence="3" id="KW-0633">Potassium transport</keyword>
<reference evidence="14" key="1">
    <citation type="submission" date="2022-01" db="EMBL/GenBank/DDBJ databases">
        <authorList>
            <person name="Jo J.-H."/>
            <person name="Im W.-T."/>
        </authorList>
    </citation>
    <scope>NUCLEOTIDE SEQUENCE</scope>
    <source>
        <strain evidence="14">NA20</strain>
    </source>
</reference>